<comment type="similarity">
    <text evidence="1">Belongs to the UPF0065 (bug) family.</text>
</comment>
<dbReference type="EMBL" id="JBHLTN010000012">
    <property type="protein sequence ID" value="MFC0592207.1"/>
    <property type="molecule type" value="Genomic_DNA"/>
</dbReference>
<dbReference type="InterPro" id="IPR042100">
    <property type="entry name" value="Bug_dom1"/>
</dbReference>
<dbReference type="PANTHER" id="PTHR42928:SF5">
    <property type="entry name" value="BLR1237 PROTEIN"/>
    <property type="match status" value="1"/>
</dbReference>
<dbReference type="Pfam" id="PF03401">
    <property type="entry name" value="TctC"/>
    <property type="match status" value="1"/>
</dbReference>
<feature type="signal peptide" evidence="2">
    <location>
        <begin position="1"/>
        <end position="35"/>
    </location>
</feature>
<evidence type="ECO:0000313" key="3">
    <source>
        <dbReference type="EMBL" id="MFC0592207.1"/>
    </source>
</evidence>
<dbReference type="Gene3D" id="3.40.190.150">
    <property type="entry name" value="Bordetella uptake gene, domain 1"/>
    <property type="match status" value="1"/>
</dbReference>
<feature type="chain" id="PRO_5047105914" evidence="2">
    <location>
        <begin position="36"/>
        <end position="333"/>
    </location>
</feature>
<gene>
    <name evidence="3" type="ORF">ACFFGG_06525</name>
</gene>
<proteinExistence type="inferred from homology"/>
<dbReference type="Gene3D" id="3.40.190.10">
    <property type="entry name" value="Periplasmic binding protein-like II"/>
    <property type="match status" value="1"/>
</dbReference>
<dbReference type="InterPro" id="IPR005064">
    <property type="entry name" value="BUG"/>
</dbReference>
<evidence type="ECO:0000256" key="1">
    <source>
        <dbReference type="ARBA" id="ARBA00006987"/>
    </source>
</evidence>
<dbReference type="PIRSF" id="PIRSF017082">
    <property type="entry name" value="YflP"/>
    <property type="match status" value="1"/>
</dbReference>
<comment type="caution">
    <text evidence="3">The sequence shown here is derived from an EMBL/GenBank/DDBJ whole genome shotgun (WGS) entry which is preliminary data.</text>
</comment>
<keyword evidence="2" id="KW-0732">Signal</keyword>
<keyword evidence="4" id="KW-1185">Reference proteome</keyword>
<protein>
    <submittedName>
        <fullName evidence="3">Bug family tripartite tricarboxylate transporter substrate binding protein</fullName>
    </submittedName>
</protein>
<evidence type="ECO:0000256" key="2">
    <source>
        <dbReference type="SAM" id="SignalP"/>
    </source>
</evidence>
<dbReference type="CDD" id="cd07012">
    <property type="entry name" value="PBP2_Bug_TTT"/>
    <property type="match status" value="1"/>
</dbReference>
<dbReference type="Proteomes" id="UP001589834">
    <property type="component" value="Unassembled WGS sequence"/>
</dbReference>
<name>A0ABV6PQU3_9BURK</name>
<dbReference type="SUPFAM" id="SSF53850">
    <property type="entry name" value="Periplasmic binding protein-like II"/>
    <property type="match status" value="1"/>
</dbReference>
<sequence length="333" mass="35924">MPLKGISMNLLNRLKSITAALACLGGLCAASSVPAQEVWPNRTVRIVVPFPAGGASTDGMARAFAQELAKELKTSVIVENRPGGGTSVGTLAVKMQPADGHTLLFQSDGLFNAKLTTPQLAYEPSEFEIISPLAQTNYAFIVPANRGWEQLENLRGLDRELDVGTLGIGVSSYSILAARMTKHLQIKHRMVPYKGGVDGVKAVMAGEIDGYFATVGLTQTVMSSSKVRVLAYTGSPDRTSFFPGVKTFYELGMTDMVFNSYYGLAVRADTPDKIKSALAGAVHKVVDSDAMKAARQRLHLEDYRGSTEDYRRDVVRMFKQYEAAASDGGKATQ</sequence>
<evidence type="ECO:0000313" key="4">
    <source>
        <dbReference type="Proteomes" id="UP001589834"/>
    </source>
</evidence>
<accession>A0ABV6PQU3</accession>
<reference evidence="3 4" key="1">
    <citation type="submission" date="2024-09" db="EMBL/GenBank/DDBJ databases">
        <authorList>
            <person name="Sun Q."/>
            <person name="Mori K."/>
        </authorList>
    </citation>
    <scope>NUCLEOTIDE SEQUENCE [LARGE SCALE GENOMIC DNA]</scope>
    <source>
        <strain evidence="3 4">NCAIM B.02336</strain>
    </source>
</reference>
<dbReference type="PANTHER" id="PTHR42928">
    <property type="entry name" value="TRICARBOXYLATE-BINDING PROTEIN"/>
    <property type="match status" value="1"/>
</dbReference>
<organism evidence="3 4">
    <name type="scientific">Ottowia pentelensis</name>
    <dbReference type="NCBI Taxonomy" id="511108"/>
    <lineage>
        <taxon>Bacteria</taxon>
        <taxon>Pseudomonadati</taxon>
        <taxon>Pseudomonadota</taxon>
        <taxon>Betaproteobacteria</taxon>
        <taxon>Burkholderiales</taxon>
        <taxon>Comamonadaceae</taxon>
        <taxon>Ottowia</taxon>
    </lineage>
</organism>